<dbReference type="Proteomes" id="UP000219329">
    <property type="component" value="Unassembled WGS sequence"/>
</dbReference>
<name>A0A2A5WDS3_9GAMM</name>
<dbReference type="InterPro" id="IPR050114">
    <property type="entry name" value="UPF0173_UPF0282_UlaG_hydrolase"/>
</dbReference>
<evidence type="ECO:0000259" key="1">
    <source>
        <dbReference type="Pfam" id="PF12706"/>
    </source>
</evidence>
<evidence type="ECO:0000313" key="3">
    <source>
        <dbReference type="Proteomes" id="UP000219329"/>
    </source>
</evidence>
<comment type="caution">
    <text evidence="2">The sequence shown here is derived from an EMBL/GenBank/DDBJ whole genome shotgun (WGS) entry which is preliminary data.</text>
</comment>
<dbReference type="InterPro" id="IPR036866">
    <property type="entry name" value="RibonucZ/Hydroxyglut_hydro"/>
</dbReference>
<dbReference type="PANTHER" id="PTHR43546">
    <property type="entry name" value="UPF0173 METAL-DEPENDENT HYDROLASE MJ1163-RELATED"/>
    <property type="match status" value="1"/>
</dbReference>
<dbReference type="Pfam" id="PF12706">
    <property type="entry name" value="Lactamase_B_2"/>
    <property type="match status" value="1"/>
</dbReference>
<gene>
    <name evidence="2" type="ORF">CNF02_04915</name>
</gene>
<dbReference type="AlphaFoldDB" id="A0A2A5WDS3"/>
<dbReference type="InterPro" id="IPR001279">
    <property type="entry name" value="Metallo-B-lactamas"/>
</dbReference>
<reference evidence="2 3" key="1">
    <citation type="submission" date="2017-08" db="EMBL/GenBank/DDBJ databases">
        <title>Fine stratification of microbial communities through a metagenomic profile of the photic zone.</title>
        <authorList>
            <person name="Haro-Moreno J.M."/>
            <person name="Lopez-Perez M."/>
            <person name="De La Torre J."/>
            <person name="Picazo A."/>
            <person name="Camacho A."/>
            <person name="Rodriguez-Valera F."/>
        </authorList>
    </citation>
    <scope>NUCLEOTIDE SEQUENCE [LARGE SCALE GENOMIC DNA]</scope>
    <source>
        <strain evidence="2">MED-G28</strain>
    </source>
</reference>
<organism evidence="2 3">
    <name type="scientific">OM182 bacterium MED-G28</name>
    <dbReference type="NCBI Taxonomy" id="1986256"/>
    <lineage>
        <taxon>Bacteria</taxon>
        <taxon>Pseudomonadati</taxon>
        <taxon>Pseudomonadota</taxon>
        <taxon>Gammaproteobacteria</taxon>
        <taxon>OMG group</taxon>
        <taxon>OM182 clade</taxon>
    </lineage>
</organism>
<dbReference type="Gene3D" id="3.60.15.10">
    <property type="entry name" value="Ribonuclease Z/Hydroxyacylglutathione hydrolase-like"/>
    <property type="match status" value="1"/>
</dbReference>
<dbReference type="EMBL" id="NTJZ01000003">
    <property type="protein sequence ID" value="PDH34695.1"/>
    <property type="molecule type" value="Genomic_DNA"/>
</dbReference>
<proteinExistence type="predicted"/>
<protein>
    <recommendedName>
        <fullName evidence="1">Metallo-beta-lactamase domain-containing protein</fullName>
    </recommendedName>
</protein>
<sequence length="281" mass="31553">MKLLNLTETLILTLSLTFVSALQGQDSRPSAFYIANEGVMVSDGETKILFDPLFPNTYGQYLLPTEEMKRAMFDGEAPFDDVDAIFISHYHGDHFSPEEIYELMEAQADIRLYAPNQAIVAMRSAARDSGASVFDRVNSVSLGFNDNPVSFDGENLFVEAVRIPHSGWPMRMLDVENIAWRVTLNDNSTVLHLGDSDPNDDHFAIDAEYWEQRAPNLALPPYWFLSTTAGRNILNNRIKPQHSVGIHVPDTISADPIRRPNELRGQDIFITPGETRSIPNN</sequence>
<evidence type="ECO:0000313" key="2">
    <source>
        <dbReference type="EMBL" id="PDH34695.1"/>
    </source>
</evidence>
<feature type="domain" description="Metallo-beta-lactamase" evidence="1">
    <location>
        <begin position="46"/>
        <end position="202"/>
    </location>
</feature>
<accession>A0A2A5WDS3</accession>
<dbReference type="SUPFAM" id="SSF56281">
    <property type="entry name" value="Metallo-hydrolase/oxidoreductase"/>
    <property type="match status" value="1"/>
</dbReference>